<evidence type="ECO:0000256" key="6">
    <source>
        <dbReference type="ARBA" id="ARBA00022692"/>
    </source>
</evidence>
<dbReference type="Pfam" id="PF08263">
    <property type="entry name" value="LRRNT_2"/>
    <property type="match status" value="1"/>
</dbReference>
<reference evidence="20" key="3">
    <citation type="submission" date="2015-04" db="UniProtKB">
        <authorList>
            <consortium name="EnsemblPlants"/>
        </authorList>
    </citation>
    <scope>IDENTIFICATION</scope>
    <source>
        <strain evidence="20">cv. Jemalong A17</strain>
    </source>
</reference>
<evidence type="ECO:0000313" key="21">
    <source>
        <dbReference type="Proteomes" id="UP000002051"/>
    </source>
</evidence>
<dbReference type="Pfam" id="PF00560">
    <property type="entry name" value="LRR_1"/>
    <property type="match status" value="10"/>
</dbReference>
<dbReference type="InterPro" id="IPR050647">
    <property type="entry name" value="Plant_LRR-RLKs"/>
</dbReference>
<evidence type="ECO:0000256" key="11">
    <source>
        <dbReference type="ARBA" id="ARBA00022840"/>
    </source>
</evidence>
<evidence type="ECO:0000256" key="1">
    <source>
        <dbReference type="ARBA" id="ARBA00004479"/>
    </source>
</evidence>
<protein>
    <submittedName>
        <fullName evidence="18">LRR receptor-like kinase</fullName>
    </submittedName>
</protein>
<dbReference type="KEGG" id="mtr:11435193"/>
<keyword evidence="13" id="KW-0472">Membrane</keyword>
<dbReference type="EMBL" id="CM001221">
    <property type="protein sequence ID" value="AET00005.1"/>
    <property type="molecule type" value="Genomic_DNA"/>
</dbReference>
<reference evidence="18 21" key="2">
    <citation type="journal article" date="2014" name="BMC Genomics">
        <title>An improved genome release (version Mt4.0) for the model legume Medicago truncatula.</title>
        <authorList>
            <person name="Tang H."/>
            <person name="Krishnakumar V."/>
            <person name="Bidwell S."/>
            <person name="Rosen B."/>
            <person name="Chan A."/>
            <person name="Zhou S."/>
            <person name="Gentzbittel L."/>
            <person name="Childs K.L."/>
            <person name="Yandell M."/>
            <person name="Gundlach H."/>
            <person name="Mayer K.F."/>
            <person name="Schwartz D.C."/>
            <person name="Town C.D."/>
        </authorList>
    </citation>
    <scope>GENOME REANNOTATION</scope>
    <source>
        <strain evidence="20 21">cv. Jemalong A17</strain>
    </source>
</reference>
<evidence type="ECO:0000256" key="3">
    <source>
        <dbReference type="ARBA" id="ARBA00022553"/>
    </source>
</evidence>
<evidence type="ECO:0000256" key="13">
    <source>
        <dbReference type="ARBA" id="ARBA00023136"/>
    </source>
</evidence>
<evidence type="ECO:0000313" key="18">
    <source>
        <dbReference type="EMBL" id="AET00005.1"/>
    </source>
</evidence>
<dbReference type="EMBL" id="PSQE01000005">
    <property type="protein sequence ID" value="RHN57419.1"/>
    <property type="molecule type" value="Genomic_DNA"/>
</dbReference>
<dbReference type="Proteomes" id="UP000002051">
    <property type="component" value="Chromosome 5"/>
</dbReference>
<dbReference type="GO" id="GO:0016020">
    <property type="term" value="C:membrane"/>
    <property type="evidence" value="ECO:0007669"/>
    <property type="project" value="UniProtKB-SubCell"/>
</dbReference>
<dbReference type="PANTHER" id="PTHR48056:SF23">
    <property type="entry name" value="PROTEIN KINASE DOMAIN-CONTAINING PROTEIN"/>
    <property type="match status" value="1"/>
</dbReference>
<evidence type="ECO:0000256" key="4">
    <source>
        <dbReference type="ARBA" id="ARBA00022614"/>
    </source>
</evidence>
<evidence type="ECO:0000256" key="9">
    <source>
        <dbReference type="ARBA" id="ARBA00022741"/>
    </source>
</evidence>
<dbReference type="Gene3D" id="1.10.510.10">
    <property type="entry name" value="Transferase(Phosphotransferase) domain 1"/>
    <property type="match status" value="1"/>
</dbReference>
<keyword evidence="9 16" id="KW-0547">Nucleotide-binding</keyword>
<feature type="binding site" evidence="16">
    <location>
        <position position="790"/>
    </location>
    <ligand>
        <name>ATP</name>
        <dbReference type="ChEBI" id="CHEBI:30616"/>
    </ligand>
</feature>
<comment type="similarity">
    <text evidence="2">Belongs to the protein kinase superfamily. Ser/Thr protein kinase family.</text>
</comment>
<keyword evidence="10 18" id="KW-0418">Kinase</keyword>
<dbReference type="InterPro" id="IPR003591">
    <property type="entry name" value="Leu-rich_rpt_typical-subtyp"/>
</dbReference>
<dbReference type="InterPro" id="IPR017441">
    <property type="entry name" value="Protein_kinase_ATP_BS"/>
</dbReference>
<reference evidence="19" key="4">
    <citation type="journal article" date="2018" name="Nat. Plants">
        <title>Whole-genome landscape of Medicago truncatula symbiotic genes.</title>
        <authorList>
            <person name="Pecrix Y."/>
            <person name="Gamas P."/>
            <person name="Carrere S."/>
        </authorList>
    </citation>
    <scope>NUCLEOTIDE SEQUENCE</scope>
    <source>
        <tissue evidence="19">Leaves</tissue>
    </source>
</reference>
<keyword evidence="5 19" id="KW-0808">Transferase</keyword>
<dbReference type="AlphaFoldDB" id="G7KHF3"/>
<evidence type="ECO:0000259" key="17">
    <source>
        <dbReference type="PROSITE" id="PS50011"/>
    </source>
</evidence>
<evidence type="ECO:0000256" key="7">
    <source>
        <dbReference type="ARBA" id="ARBA00022729"/>
    </source>
</evidence>
<dbReference type="PANTHER" id="PTHR48056">
    <property type="entry name" value="LRR RECEPTOR-LIKE SERINE/THREONINE-PROTEIN KINASE-RELATED"/>
    <property type="match status" value="1"/>
</dbReference>
<dbReference type="HOGENOM" id="CLU_000288_22_1_1"/>
<dbReference type="SMART" id="SM00220">
    <property type="entry name" value="S_TKc"/>
    <property type="match status" value="1"/>
</dbReference>
<dbReference type="Proteomes" id="UP000265566">
    <property type="component" value="Chromosome 5"/>
</dbReference>
<dbReference type="SMART" id="SM00369">
    <property type="entry name" value="LRR_TYP"/>
    <property type="match status" value="4"/>
</dbReference>
<proteinExistence type="inferred from homology"/>
<keyword evidence="14 18" id="KW-0675">Receptor</keyword>
<keyword evidence="3" id="KW-0597">Phosphoprotein</keyword>
<name>G7KHF3_MEDTR</name>
<dbReference type="InterPro" id="IPR013210">
    <property type="entry name" value="LRR_N_plant-typ"/>
</dbReference>
<dbReference type="FunFam" id="3.80.10.10:FF:000919">
    <property type="entry name" value="Leucine-rich repeat receptor-like protein kinase PEPR1"/>
    <property type="match status" value="1"/>
</dbReference>
<dbReference type="InterPro" id="IPR011009">
    <property type="entry name" value="Kinase-like_dom_sf"/>
</dbReference>
<dbReference type="OrthoDB" id="676979at2759"/>
<organism evidence="18 21">
    <name type="scientific">Medicago truncatula</name>
    <name type="common">Barrel medic</name>
    <name type="synonym">Medicago tribuloides</name>
    <dbReference type="NCBI Taxonomy" id="3880"/>
    <lineage>
        <taxon>Eukaryota</taxon>
        <taxon>Viridiplantae</taxon>
        <taxon>Streptophyta</taxon>
        <taxon>Embryophyta</taxon>
        <taxon>Tracheophyta</taxon>
        <taxon>Spermatophyta</taxon>
        <taxon>Magnoliopsida</taxon>
        <taxon>eudicotyledons</taxon>
        <taxon>Gunneridae</taxon>
        <taxon>Pentapetalae</taxon>
        <taxon>rosids</taxon>
        <taxon>fabids</taxon>
        <taxon>Fabales</taxon>
        <taxon>Fabaceae</taxon>
        <taxon>Papilionoideae</taxon>
        <taxon>50 kb inversion clade</taxon>
        <taxon>NPAAA clade</taxon>
        <taxon>Hologalegina</taxon>
        <taxon>IRL clade</taxon>
        <taxon>Trifolieae</taxon>
        <taxon>Medicago</taxon>
    </lineage>
</organism>
<evidence type="ECO:0000256" key="10">
    <source>
        <dbReference type="ARBA" id="ARBA00022777"/>
    </source>
</evidence>
<dbReference type="eggNOG" id="ENOG502QUAH">
    <property type="taxonomic scope" value="Eukaryota"/>
</dbReference>
<dbReference type="PROSITE" id="PS50011">
    <property type="entry name" value="PROTEIN_KINASE_DOM"/>
    <property type="match status" value="1"/>
</dbReference>
<dbReference type="Gramene" id="rna32962">
    <property type="protein sequence ID" value="RHN57419.1"/>
    <property type="gene ID" value="gene32962"/>
</dbReference>
<dbReference type="InterPro" id="IPR001611">
    <property type="entry name" value="Leu-rich_rpt"/>
</dbReference>
<dbReference type="GO" id="GO:0005524">
    <property type="term" value="F:ATP binding"/>
    <property type="evidence" value="ECO:0007669"/>
    <property type="project" value="UniProtKB-UniRule"/>
</dbReference>
<dbReference type="SUPFAM" id="SSF56112">
    <property type="entry name" value="Protein kinase-like (PK-like)"/>
    <property type="match status" value="1"/>
</dbReference>
<dbReference type="Pfam" id="PF00069">
    <property type="entry name" value="Pkinase"/>
    <property type="match status" value="1"/>
</dbReference>
<accession>G7KHF3</accession>
<evidence type="ECO:0000313" key="20">
    <source>
        <dbReference type="EnsemblPlants" id="AET00005"/>
    </source>
</evidence>
<dbReference type="SUPFAM" id="SSF52058">
    <property type="entry name" value="L domain-like"/>
    <property type="match status" value="1"/>
</dbReference>
<evidence type="ECO:0000256" key="15">
    <source>
        <dbReference type="ARBA" id="ARBA00023180"/>
    </source>
</evidence>
<dbReference type="PROSITE" id="PS00107">
    <property type="entry name" value="PROTEIN_KINASE_ATP"/>
    <property type="match status" value="1"/>
</dbReference>
<comment type="subcellular location">
    <subcellularLocation>
        <location evidence="1">Membrane</location>
        <topology evidence="1">Single-pass type I membrane protein</topology>
    </subcellularLocation>
</comment>
<dbReference type="InterPro" id="IPR008271">
    <property type="entry name" value="Ser/Thr_kinase_AS"/>
</dbReference>
<evidence type="ECO:0000256" key="12">
    <source>
        <dbReference type="ARBA" id="ARBA00022989"/>
    </source>
</evidence>
<dbReference type="InterPro" id="IPR032675">
    <property type="entry name" value="LRR_dom_sf"/>
</dbReference>
<evidence type="ECO:0000256" key="14">
    <source>
        <dbReference type="ARBA" id="ARBA00023170"/>
    </source>
</evidence>
<keyword evidence="4" id="KW-0433">Leucine-rich repeat</keyword>
<sequence>MTRISCSSKIITILLSIISFFYGATALTSDGLTLMSLLTRWTFVPPLINSSWKASDSDPCSWVGVQCDHTYNVISLSLTGHGIIGQLGPEIGNLYHLQNLLLFGNGFSGNVPSELSNCSLLQNLDLSENRFSGSISYSLIKLQNLKFLRLSSNLLTGKIPDSLFEIQSLEEVSLHNNLLSGNIPTNIGNMTNLLRLYLHSNMFSGTIPSSLGNCSKLEDLDLSFNRLRGEIPVSIWRIQSLVHILVHNNDLFGELPLEITNLKCLKNVSLFENQFSGVIPQSLGINSSIVKLDCMNNKFSGNIPPNLCFGKHLLELNMGINQLQGGIPSDLGRCATLRRLFLNQNNFTGLLPDFASNLNLKYMDISKNNIGGPITSSLGNCTNLAYINLSRNKFAGLIPLQLGNLVNLVILDLAHNNLEGPLPLRLSNCAKMDRFDVGFNFLNGSLPSSLRSWARITTLIFRENYFTGGIPGFLTEFSNLRELQLGGNLLGGEIPRWLGTLHNLFYGLNLSSNGLTGSIPSEIGKLGLLQSLDISLNNLTGSIYALESLVSLTDINVSYNLFNGSVPTGLMKLLNSSPSSFMGSPLLCVSCLSCIETSYVNPCVYKSTDHKGIGNVQIVLIELGSSIFISALMLIMIRMYLLKRYKQEFKMSCSPLVMVLKALAKLYDCYNFGKGIVCKTQMTSDLKQQSYSERQPAPASDLNLKPDIERGAAPASDFNKWSYYIEKGVGRIGVTYAREFNISCKEKPLTLKDAVLQATENLNQCYIIGKGGHGTVYKAIIGQHVFAVKKVEFGWNKKKRLSIIRNEIEVLGMFKHRNLIKHADYWIGEEYGLVLYEFMENGSLHDILHEKKPPPRLTWNVRCKIAVGIAQGLAYLHYDCVPRIVHRDIKPKNILVDDNMEPIIADFGTALCKQISEDSNSHSTTRKMLSSHVVGTPGYIAPENAYVNVPGRKSDVYSYGVVLLELITRKKLLVPSLNDEAEETPLVIWARSVWLKTGKTEKIVDHYLASEFPNSSALAKQVSAVLSLALRCIEKDPRDRPTMKGVIRFFNNNLFKLRCDEVQYGDGLTIKLMGNGKIESVKLVRVAALILPKITYAWRHLTFIPSINGPILTKPFNWFFLSRWGQYRHLQKSLDPQTKSYYYINTNQNEDTVQLSE</sequence>
<keyword evidence="12" id="KW-1133">Transmembrane helix</keyword>
<feature type="domain" description="Protein kinase" evidence="17">
    <location>
        <begin position="762"/>
        <end position="1055"/>
    </location>
</feature>
<dbReference type="PaxDb" id="3880-AET00005"/>
<evidence type="ECO:0000256" key="16">
    <source>
        <dbReference type="PROSITE-ProRule" id="PRU10141"/>
    </source>
</evidence>
<dbReference type="FunFam" id="3.80.10.10:FF:000905">
    <property type="entry name" value="Receptor-like protein kinase 7"/>
    <property type="match status" value="1"/>
</dbReference>
<keyword evidence="8" id="KW-0677">Repeat</keyword>
<keyword evidence="15" id="KW-0325">Glycoprotein</keyword>
<keyword evidence="21" id="KW-1185">Reference proteome</keyword>
<dbReference type="EnsemblPlants" id="AET00005">
    <property type="protein sequence ID" value="AET00005"/>
    <property type="gene ID" value="MTR_5g087340"/>
</dbReference>
<evidence type="ECO:0000256" key="8">
    <source>
        <dbReference type="ARBA" id="ARBA00022737"/>
    </source>
</evidence>
<evidence type="ECO:0000256" key="2">
    <source>
        <dbReference type="ARBA" id="ARBA00008684"/>
    </source>
</evidence>
<evidence type="ECO:0000256" key="5">
    <source>
        <dbReference type="ARBA" id="ARBA00022679"/>
    </source>
</evidence>
<dbReference type="PROSITE" id="PS00108">
    <property type="entry name" value="PROTEIN_KINASE_ST"/>
    <property type="match status" value="1"/>
</dbReference>
<keyword evidence="7" id="KW-0732">Signal</keyword>
<keyword evidence="11 16" id="KW-0067">ATP-binding</keyword>
<dbReference type="FunFam" id="1.10.510.10:FF:000388">
    <property type="entry name" value="Leucine-rich repeat receptor-like tyrosine-protein kinase PXC3"/>
    <property type="match status" value="1"/>
</dbReference>
<dbReference type="Gene3D" id="3.80.10.10">
    <property type="entry name" value="Ribonuclease Inhibitor"/>
    <property type="match status" value="5"/>
</dbReference>
<keyword evidence="6" id="KW-0812">Transmembrane</keyword>
<dbReference type="Gene3D" id="3.30.200.20">
    <property type="entry name" value="Phosphorylase Kinase, domain 1"/>
    <property type="match status" value="1"/>
</dbReference>
<evidence type="ECO:0000313" key="19">
    <source>
        <dbReference type="EMBL" id="RHN57419.1"/>
    </source>
</evidence>
<gene>
    <name evidence="20" type="primary">11435193</name>
    <name evidence="18" type="ordered locus">MTR_5g087340</name>
    <name evidence="19" type="ORF">MtrunA17_Chr5g0440191</name>
</gene>
<dbReference type="InterPro" id="IPR000719">
    <property type="entry name" value="Prot_kinase_dom"/>
</dbReference>
<dbReference type="SUPFAM" id="SSF52047">
    <property type="entry name" value="RNI-like"/>
    <property type="match status" value="1"/>
</dbReference>
<reference evidence="18 21" key="1">
    <citation type="journal article" date="2011" name="Nature">
        <title>The Medicago genome provides insight into the evolution of rhizobial symbioses.</title>
        <authorList>
            <person name="Young N.D."/>
            <person name="Debelle F."/>
            <person name="Oldroyd G.E."/>
            <person name="Geurts R."/>
            <person name="Cannon S.B."/>
            <person name="Udvardi M.K."/>
            <person name="Benedito V.A."/>
            <person name="Mayer K.F."/>
            <person name="Gouzy J."/>
            <person name="Schoof H."/>
            <person name="Van de Peer Y."/>
            <person name="Proost S."/>
            <person name="Cook D.R."/>
            <person name="Meyers B.C."/>
            <person name="Spannagl M."/>
            <person name="Cheung F."/>
            <person name="De Mita S."/>
            <person name="Krishnakumar V."/>
            <person name="Gundlach H."/>
            <person name="Zhou S."/>
            <person name="Mudge J."/>
            <person name="Bharti A.K."/>
            <person name="Murray J.D."/>
            <person name="Naoumkina M.A."/>
            <person name="Rosen B."/>
            <person name="Silverstein K.A."/>
            <person name="Tang H."/>
            <person name="Rombauts S."/>
            <person name="Zhao P.X."/>
            <person name="Zhou P."/>
            <person name="Barbe V."/>
            <person name="Bardou P."/>
            <person name="Bechner M."/>
            <person name="Bellec A."/>
            <person name="Berger A."/>
            <person name="Berges H."/>
            <person name="Bidwell S."/>
            <person name="Bisseling T."/>
            <person name="Choisne N."/>
            <person name="Couloux A."/>
            <person name="Denny R."/>
            <person name="Deshpande S."/>
            <person name="Dai X."/>
            <person name="Doyle J.J."/>
            <person name="Dudez A.M."/>
            <person name="Farmer A.D."/>
            <person name="Fouteau S."/>
            <person name="Franken C."/>
            <person name="Gibelin C."/>
            <person name="Gish J."/>
            <person name="Goldstein S."/>
            <person name="Gonzalez A.J."/>
            <person name="Green P.J."/>
            <person name="Hallab A."/>
            <person name="Hartog M."/>
            <person name="Hua A."/>
            <person name="Humphray S.J."/>
            <person name="Jeong D.H."/>
            <person name="Jing Y."/>
            <person name="Jocker A."/>
            <person name="Kenton S.M."/>
            <person name="Kim D.J."/>
            <person name="Klee K."/>
            <person name="Lai H."/>
            <person name="Lang C."/>
            <person name="Lin S."/>
            <person name="Macmil S.L."/>
            <person name="Magdelenat G."/>
            <person name="Matthews L."/>
            <person name="McCorrison J."/>
            <person name="Monaghan E.L."/>
            <person name="Mun J.H."/>
            <person name="Najar F.Z."/>
            <person name="Nicholson C."/>
            <person name="Noirot C."/>
            <person name="O'Bleness M."/>
            <person name="Paule C.R."/>
            <person name="Poulain J."/>
            <person name="Prion F."/>
            <person name="Qin B."/>
            <person name="Qu C."/>
            <person name="Retzel E.F."/>
            <person name="Riddle C."/>
            <person name="Sallet E."/>
            <person name="Samain S."/>
            <person name="Samson N."/>
            <person name="Sanders I."/>
            <person name="Saurat O."/>
            <person name="Scarpelli C."/>
            <person name="Schiex T."/>
            <person name="Segurens B."/>
            <person name="Severin A.J."/>
            <person name="Sherrier D.J."/>
            <person name="Shi R."/>
            <person name="Sims S."/>
            <person name="Singer S.R."/>
            <person name="Sinharoy S."/>
            <person name="Sterck L."/>
            <person name="Viollet A."/>
            <person name="Wang B.B."/>
            <person name="Wang K."/>
            <person name="Wang M."/>
            <person name="Wang X."/>
            <person name="Warfsmann J."/>
            <person name="Weissenbach J."/>
            <person name="White D.D."/>
            <person name="White J.D."/>
            <person name="Wiley G.B."/>
            <person name="Wincker P."/>
            <person name="Xing Y."/>
            <person name="Yang L."/>
            <person name="Yao Z."/>
            <person name="Ying F."/>
            <person name="Zhai J."/>
            <person name="Zhou L."/>
            <person name="Zuber A."/>
            <person name="Denarie J."/>
            <person name="Dixon R.A."/>
            <person name="May G.D."/>
            <person name="Schwartz D.C."/>
            <person name="Rogers J."/>
            <person name="Quetier F."/>
            <person name="Town C.D."/>
            <person name="Roe B.A."/>
        </authorList>
    </citation>
    <scope>NUCLEOTIDE SEQUENCE [LARGE SCALE GENOMIC DNA]</scope>
    <source>
        <strain evidence="18">A17</strain>
        <strain evidence="20 21">cv. Jemalong A17</strain>
    </source>
</reference>
<dbReference type="OMA" id="VNITMIK"/>
<dbReference type="GO" id="GO:0004672">
    <property type="term" value="F:protein kinase activity"/>
    <property type="evidence" value="ECO:0007669"/>
    <property type="project" value="InterPro"/>
</dbReference>